<dbReference type="PANTHER" id="PTHR43400">
    <property type="entry name" value="FUMARATE REDUCTASE"/>
    <property type="match status" value="1"/>
</dbReference>
<comment type="caution">
    <text evidence="8">The sequence shown here is derived from an EMBL/GenBank/DDBJ whole genome shotgun (WGS) entry which is preliminary data.</text>
</comment>
<evidence type="ECO:0000256" key="3">
    <source>
        <dbReference type="ARBA" id="ARBA00022630"/>
    </source>
</evidence>
<dbReference type="NCBIfam" id="TIGR01813">
    <property type="entry name" value="flavo_cyto_c"/>
    <property type="match status" value="1"/>
</dbReference>
<dbReference type="InterPro" id="IPR003953">
    <property type="entry name" value="FAD-dep_OxRdtase_2_FAD-bd"/>
</dbReference>
<comment type="similarity">
    <text evidence="6">Belongs to the FAD-dependent oxidoreductase 2 family. FRD/SDH subfamily.</text>
</comment>
<dbReference type="Gene3D" id="3.50.50.60">
    <property type="entry name" value="FAD/NAD(P)-binding domain"/>
    <property type="match status" value="1"/>
</dbReference>
<feature type="signal peptide" evidence="6">
    <location>
        <begin position="1"/>
        <end position="23"/>
    </location>
</feature>
<dbReference type="GO" id="GO:0010181">
    <property type="term" value="F:FMN binding"/>
    <property type="evidence" value="ECO:0007669"/>
    <property type="project" value="InterPro"/>
</dbReference>
<accession>A0A3S0KIF5</accession>
<dbReference type="PANTHER" id="PTHR43400:SF7">
    <property type="entry name" value="FAD-DEPENDENT OXIDOREDUCTASE 2 FAD BINDING DOMAIN-CONTAINING PROTEIN"/>
    <property type="match status" value="1"/>
</dbReference>
<keyword evidence="4 6" id="KW-0274">FAD</keyword>
<dbReference type="GO" id="GO:0030313">
    <property type="term" value="C:cell envelope"/>
    <property type="evidence" value="ECO:0007669"/>
    <property type="project" value="UniProtKB-SubCell"/>
</dbReference>
<evidence type="ECO:0000256" key="1">
    <source>
        <dbReference type="ARBA" id="ARBA00001974"/>
    </source>
</evidence>
<dbReference type="PRINTS" id="PR00411">
    <property type="entry name" value="PNDRDTASEI"/>
</dbReference>
<protein>
    <submittedName>
        <fullName evidence="8">Flavocytochrome c</fullName>
    </submittedName>
</protein>
<dbReference type="InterPro" id="IPR050315">
    <property type="entry name" value="FAD-oxidoreductase_2"/>
</dbReference>
<dbReference type="GO" id="GO:0016491">
    <property type="term" value="F:oxidoreductase activity"/>
    <property type="evidence" value="ECO:0007669"/>
    <property type="project" value="UniProtKB-KW"/>
</dbReference>
<dbReference type="InterPro" id="IPR027477">
    <property type="entry name" value="Succ_DH/fumarate_Rdtase_cat_sf"/>
</dbReference>
<organism evidence="8 9">
    <name type="scientific">Shewanella atlantica</name>
    <dbReference type="NCBI Taxonomy" id="271099"/>
    <lineage>
        <taxon>Bacteria</taxon>
        <taxon>Pseudomonadati</taxon>
        <taxon>Pseudomonadota</taxon>
        <taxon>Gammaproteobacteria</taxon>
        <taxon>Alteromonadales</taxon>
        <taxon>Shewanellaceae</taxon>
        <taxon>Shewanella</taxon>
    </lineage>
</organism>
<dbReference type="AlphaFoldDB" id="A0A3S0KIF5"/>
<name>A0A3S0KIF5_9GAMM</name>
<evidence type="ECO:0000313" key="8">
    <source>
        <dbReference type="EMBL" id="RTR31198.1"/>
    </source>
</evidence>
<gene>
    <name evidence="8" type="ORF">EKG39_14105</name>
</gene>
<keyword evidence="9" id="KW-1185">Reference proteome</keyword>
<evidence type="ECO:0000259" key="7">
    <source>
        <dbReference type="Pfam" id="PF00890"/>
    </source>
</evidence>
<dbReference type="InterPro" id="IPR010960">
    <property type="entry name" value="Flavocytochrome_c"/>
</dbReference>
<sequence>MKRRDLLKAAAILPVATLGMAHAASADKKEKMSFDEVYDLIIVGSGFAGLSAAYSANKAGLKNILIIEKMIAYGGASAICGGIVCMPGTKLQEKHGIEDSAELLVQDMVKVGRGFNHPELAMTMATQASTAYDMMMDCGVEFKDKLLRLGSHSAPRGHIPSNASGGGIVVPMHKHLLEKGIKFQNRTNVSAIISDDSGVSGVAVQTDFDSRTGKFAKELTYKSRHGVVIASGGWGSDKQFVKTTMPVYADLRTTAQSGATADMIKSLLAAGSLPVMLDMYQLGPWGSPDERPAGPGSFFSDYAFSEGIAVDPKTGKRFVNELSSRRTRSEAELVVMQKGTKETPNYPFTFCSEETTEHAEGFHAAYRDGAVKKSDSVAELAKRHGVDEATLTQTIADWNEIVKGAPDPFNKPLDVKTELKAPFYSFRLSPVLHYCMGGVAITPDAQVIDATTCEPIKGLFAAGEIAGGVHGMDRLGGCSSIDGLVFGQIAGRTAAKYKANA</sequence>
<keyword evidence="3 6" id="KW-0285">Flavoprotein</keyword>
<keyword evidence="6" id="KW-0732">Signal</keyword>
<dbReference type="EMBL" id="RXNV01000006">
    <property type="protein sequence ID" value="RTR31198.1"/>
    <property type="molecule type" value="Genomic_DNA"/>
</dbReference>
<reference evidence="8 9" key="1">
    <citation type="submission" date="2018-12" db="EMBL/GenBank/DDBJ databases">
        <authorList>
            <person name="Yu L."/>
        </authorList>
    </citation>
    <scope>NUCLEOTIDE SEQUENCE [LARGE SCALE GENOMIC DNA]</scope>
    <source>
        <strain evidence="8 9">HAW-EB5</strain>
    </source>
</reference>
<evidence type="ECO:0000256" key="6">
    <source>
        <dbReference type="RuleBase" id="RU366062"/>
    </source>
</evidence>
<evidence type="ECO:0000313" key="9">
    <source>
        <dbReference type="Proteomes" id="UP000282060"/>
    </source>
</evidence>
<dbReference type="PRINTS" id="PR00368">
    <property type="entry name" value="FADPNR"/>
</dbReference>
<feature type="chain" id="PRO_5022269795" evidence="6">
    <location>
        <begin position="24"/>
        <end position="501"/>
    </location>
</feature>
<comment type="cofactor">
    <cofactor evidence="1">
        <name>FAD</name>
        <dbReference type="ChEBI" id="CHEBI:57692"/>
    </cofactor>
</comment>
<dbReference type="Gene3D" id="3.90.700.10">
    <property type="entry name" value="Succinate dehydrogenase/fumarate reductase flavoprotein, catalytic domain"/>
    <property type="match status" value="1"/>
</dbReference>
<evidence type="ECO:0000256" key="4">
    <source>
        <dbReference type="ARBA" id="ARBA00022827"/>
    </source>
</evidence>
<keyword evidence="5 6" id="KW-0560">Oxidoreductase</keyword>
<dbReference type="RefSeq" id="WP_126506396.1">
    <property type="nucleotide sequence ID" value="NZ_RXNV01000006.1"/>
</dbReference>
<dbReference type="SUPFAM" id="SSF51905">
    <property type="entry name" value="FAD/NAD(P)-binding domain"/>
    <property type="match status" value="1"/>
</dbReference>
<dbReference type="Pfam" id="PF00890">
    <property type="entry name" value="FAD_binding_2"/>
    <property type="match status" value="1"/>
</dbReference>
<evidence type="ECO:0000256" key="2">
    <source>
        <dbReference type="ARBA" id="ARBA00004196"/>
    </source>
</evidence>
<comment type="subcellular location">
    <subcellularLocation>
        <location evidence="2">Cell envelope</location>
    </subcellularLocation>
</comment>
<dbReference type="SUPFAM" id="SSF56425">
    <property type="entry name" value="Succinate dehydrogenase/fumarate reductase flavoprotein, catalytic domain"/>
    <property type="match status" value="1"/>
</dbReference>
<dbReference type="Proteomes" id="UP000282060">
    <property type="component" value="Unassembled WGS sequence"/>
</dbReference>
<dbReference type="OrthoDB" id="9805351at2"/>
<feature type="domain" description="FAD-dependent oxidoreductase 2 FAD-binding" evidence="7">
    <location>
        <begin position="39"/>
        <end position="479"/>
    </location>
</feature>
<dbReference type="InterPro" id="IPR036188">
    <property type="entry name" value="FAD/NAD-bd_sf"/>
</dbReference>
<evidence type="ECO:0000256" key="5">
    <source>
        <dbReference type="ARBA" id="ARBA00023002"/>
    </source>
</evidence>
<proteinExistence type="inferred from homology"/>